<proteinExistence type="predicted"/>
<organism evidence="1">
    <name type="scientific">uncultured prokaryote</name>
    <dbReference type="NCBI Taxonomy" id="198431"/>
    <lineage>
        <taxon>unclassified sequences</taxon>
        <taxon>environmental samples</taxon>
    </lineage>
</organism>
<reference evidence="1" key="2">
    <citation type="submission" date="2015-07" db="EMBL/GenBank/DDBJ databases">
        <title>Plasmids, circular viruses and viroids from rat gut.</title>
        <authorList>
            <person name="Jorgensen T.J."/>
            <person name="Hansen M.A."/>
            <person name="Xu Z."/>
            <person name="Tabak M.A."/>
            <person name="Sorensen S.J."/>
            <person name="Hansen L.H."/>
        </authorList>
    </citation>
    <scope>NUCLEOTIDE SEQUENCE</scope>
    <source>
        <strain evidence="1">RGFK1119</strain>
    </source>
</reference>
<dbReference type="EMBL" id="LN853700">
    <property type="protein sequence ID" value="CRY96513.1"/>
    <property type="molecule type" value="Genomic_DNA"/>
</dbReference>
<accession>A0A0H5Q3Q0</accession>
<name>A0A0H5Q3Q0_9ZZZZ</name>
<protein>
    <submittedName>
        <fullName evidence="1">Uncharacterized protein</fullName>
    </submittedName>
</protein>
<reference evidence="1" key="1">
    <citation type="submission" date="2015-06" db="EMBL/GenBank/DDBJ databases">
        <authorList>
            <person name="Joergensen T."/>
        </authorList>
    </citation>
    <scope>NUCLEOTIDE SEQUENCE</scope>
    <source>
        <strain evidence="1">RGFK1119</strain>
    </source>
</reference>
<sequence>MTTFPHVRLTAQGSLGLSGGNEIWSCSVKYGVWESGDPTTLIAPTQSDVDECANEGVTDWSAFIPHAGSGALSGICSDLVLLEGVKAAAVLASGRDDPALTSTFVSAAPGVRGNAPSDTSVHPWATGSIPYSVALAATLRGATYSRGSAALGRFYIPVPAINLSTTGTAADALVNGQMTPAVTTRFSEQAAALITALNTIVLPSGHLAAIVNIGSSTDLAGIRWQKVDRVGVDNRPDTIRRRSNKIAGAGVVVTSV</sequence>
<dbReference type="AlphaFoldDB" id="A0A0H5Q3Q0"/>
<evidence type="ECO:0000313" key="1">
    <source>
        <dbReference type="EMBL" id="CRY96513.1"/>
    </source>
</evidence>